<accession>A0ABN6KUV6</accession>
<dbReference type="InterPro" id="IPR011990">
    <property type="entry name" value="TPR-like_helical_dom_sf"/>
</dbReference>
<keyword evidence="9" id="KW-0175">Coiled coil</keyword>
<protein>
    <recommendedName>
        <fullName evidence="2">histidine kinase</fullName>
        <ecNumber evidence="2">2.7.13.3</ecNumber>
    </recommendedName>
</protein>
<dbReference type="SMART" id="SM00387">
    <property type="entry name" value="HATPase_c"/>
    <property type="match status" value="1"/>
</dbReference>
<evidence type="ECO:0000256" key="3">
    <source>
        <dbReference type="ARBA" id="ARBA00022553"/>
    </source>
</evidence>
<dbReference type="Gene3D" id="1.25.40.10">
    <property type="entry name" value="Tetratricopeptide repeat domain"/>
    <property type="match status" value="1"/>
</dbReference>
<dbReference type="EMBL" id="AP025183">
    <property type="protein sequence ID" value="BDB52946.1"/>
    <property type="molecule type" value="Genomic_DNA"/>
</dbReference>
<keyword evidence="10" id="KW-0472">Membrane</keyword>
<evidence type="ECO:0000256" key="10">
    <source>
        <dbReference type="SAM" id="Phobius"/>
    </source>
</evidence>
<evidence type="ECO:0000256" key="9">
    <source>
        <dbReference type="SAM" id="Coils"/>
    </source>
</evidence>
<reference evidence="12 13" key="2">
    <citation type="journal article" date="2022" name="Microorganisms">
        <title>Complete Genome Sequences of Two Flavobacterium ammonificans Strains and a Flavobacterium ammoniigenes Strain of Ammonifying Bacterioplankton Isolated from Surface River Water.</title>
        <authorList>
            <person name="Suda W."/>
            <person name="Ogata Y."/>
            <person name="Shindo C."/>
            <person name="Watanabe K."/>
        </authorList>
    </citation>
    <scope>NUCLEOTIDE SEQUENCE [LARGE SCALE GENOMIC DNA]</scope>
    <source>
        <strain evidence="12 13">GENT11</strain>
    </source>
</reference>
<reference evidence="12 13" key="1">
    <citation type="journal article" date="2022" name="Int. J. Syst. Evol. Microbiol.">
        <title>Flavobacterium ammonificans sp. nov. and Flavobacterium ammoniigenes sp. nov., ammonifying bacteria isolated from surface river water.</title>
        <authorList>
            <person name="Watanabe K."/>
            <person name="Kitamura T."/>
            <person name="Ogata Y."/>
            <person name="Shindo C."/>
            <person name="Suda W."/>
        </authorList>
    </citation>
    <scope>NUCLEOTIDE SEQUENCE [LARGE SCALE GENOMIC DNA]</scope>
    <source>
        <strain evidence="12 13">GENT11</strain>
    </source>
</reference>
<evidence type="ECO:0000313" key="13">
    <source>
        <dbReference type="Proteomes" id="UP001319865"/>
    </source>
</evidence>
<feature type="transmembrane region" description="Helical" evidence="10">
    <location>
        <begin position="317"/>
        <end position="335"/>
    </location>
</feature>
<feature type="coiled-coil region" evidence="9">
    <location>
        <begin position="266"/>
        <end position="305"/>
    </location>
</feature>
<keyword evidence="8" id="KW-0902">Two-component regulatory system</keyword>
<dbReference type="InterPro" id="IPR005467">
    <property type="entry name" value="His_kinase_dom"/>
</dbReference>
<organism evidence="12 13">
    <name type="scientific">Flavobacterium ammonificans</name>
    <dbReference type="NCBI Taxonomy" id="1751056"/>
    <lineage>
        <taxon>Bacteria</taxon>
        <taxon>Pseudomonadati</taxon>
        <taxon>Bacteroidota</taxon>
        <taxon>Flavobacteriia</taxon>
        <taxon>Flavobacteriales</taxon>
        <taxon>Flavobacteriaceae</taxon>
        <taxon>Flavobacterium</taxon>
    </lineage>
</organism>
<dbReference type="Pfam" id="PF07730">
    <property type="entry name" value="HisKA_3"/>
    <property type="match status" value="1"/>
</dbReference>
<dbReference type="InterPro" id="IPR050482">
    <property type="entry name" value="Sensor_HK_TwoCompSys"/>
</dbReference>
<dbReference type="PROSITE" id="PS50109">
    <property type="entry name" value="HIS_KIN"/>
    <property type="match status" value="1"/>
</dbReference>
<dbReference type="Proteomes" id="UP001319865">
    <property type="component" value="Chromosome"/>
</dbReference>
<name>A0ABN6KUV6_9FLAO</name>
<dbReference type="CDD" id="cd16917">
    <property type="entry name" value="HATPase_UhpB-NarQ-NarX-like"/>
    <property type="match status" value="1"/>
</dbReference>
<feature type="domain" description="Histidine kinase" evidence="11">
    <location>
        <begin position="478"/>
        <end position="564"/>
    </location>
</feature>
<keyword evidence="3" id="KW-0597">Phosphoprotein</keyword>
<dbReference type="SUPFAM" id="SSF48452">
    <property type="entry name" value="TPR-like"/>
    <property type="match status" value="1"/>
</dbReference>
<dbReference type="Pfam" id="PF02518">
    <property type="entry name" value="HATPase_c"/>
    <property type="match status" value="1"/>
</dbReference>
<dbReference type="InterPro" id="IPR036890">
    <property type="entry name" value="HATPase_C_sf"/>
</dbReference>
<keyword evidence="6" id="KW-0418">Kinase</keyword>
<keyword evidence="5" id="KW-0547">Nucleotide-binding</keyword>
<evidence type="ECO:0000256" key="7">
    <source>
        <dbReference type="ARBA" id="ARBA00022840"/>
    </source>
</evidence>
<gene>
    <name evidence="12" type="ORF">GENT11_12580</name>
</gene>
<keyword evidence="7" id="KW-0067">ATP-binding</keyword>
<dbReference type="InterPro" id="IPR003594">
    <property type="entry name" value="HATPase_dom"/>
</dbReference>
<comment type="catalytic activity">
    <reaction evidence="1">
        <text>ATP + protein L-histidine = ADP + protein N-phospho-L-histidine.</text>
        <dbReference type="EC" id="2.7.13.3"/>
    </reaction>
</comment>
<dbReference type="InterPro" id="IPR011712">
    <property type="entry name" value="Sig_transdc_His_kin_sub3_dim/P"/>
</dbReference>
<evidence type="ECO:0000256" key="6">
    <source>
        <dbReference type="ARBA" id="ARBA00022777"/>
    </source>
</evidence>
<evidence type="ECO:0000256" key="4">
    <source>
        <dbReference type="ARBA" id="ARBA00022679"/>
    </source>
</evidence>
<evidence type="ECO:0000256" key="8">
    <source>
        <dbReference type="ARBA" id="ARBA00023012"/>
    </source>
</evidence>
<evidence type="ECO:0000256" key="2">
    <source>
        <dbReference type="ARBA" id="ARBA00012438"/>
    </source>
</evidence>
<keyword evidence="13" id="KW-1185">Reference proteome</keyword>
<dbReference type="PANTHER" id="PTHR24421">
    <property type="entry name" value="NITRATE/NITRITE SENSOR PROTEIN NARX-RELATED"/>
    <property type="match status" value="1"/>
</dbReference>
<keyword evidence="4" id="KW-0808">Transferase</keyword>
<dbReference type="SUPFAM" id="SSF55874">
    <property type="entry name" value="ATPase domain of HSP90 chaperone/DNA topoisomerase II/histidine kinase"/>
    <property type="match status" value="1"/>
</dbReference>
<sequence>MAFNRISYLFILVLLLWNCSVISQNKIVSKKETEKELKEAIRLMRKGSYDKSLVKCRTILRNAITLKDNDIIASTYNTIGGNFDLFSNPEKAFFYYKKGLIYADRTNNLKLKNLLHNNLGNIYCFDKKEYQKGIEHYKQSLEYSEQIKDSARLVLTNLNVAWAYFDINEFDKGIPHLQFTKLHHEKHGSDLTIVALKMLNGIYYGVKKEHSKAESNFNEAIQLGNAGDEKFDLALTHQEYAKYLNSVQKHKEAFDHLATYNTITDELNAEDKLNKAKNEGLNLEIEEYKREVEKIESEFKTQQDVLNQEKLMTRRKLIAIITLFLISIVLFYFYLQNSRLIQKNRLSGLRNKIQQNIINATISGQETERKKIASFLHDNISALLSSAGLHLSVIKKNNSNSNEDEITKTIHLLEEAHNKVRDLSHELIPALLVRFGLLFALEDLCEKNSNSTLQFQFECNINNSQRYTEDFEIKVYFIISELINNIVKHSKATTAKIIIKENANYFKIQVIDNGIGFDTNQFQIIEGFGLNQIRARINVMRGNLNIDSKIEKGTTIKIDIPNSKA</sequence>
<evidence type="ECO:0000256" key="1">
    <source>
        <dbReference type="ARBA" id="ARBA00000085"/>
    </source>
</evidence>
<evidence type="ECO:0000259" key="11">
    <source>
        <dbReference type="PROSITE" id="PS50109"/>
    </source>
</evidence>
<evidence type="ECO:0000313" key="12">
    <source>
        <dbReference type="EMBL" id="BDB52946.1"/>
    </source>
</evidence>
<evidence type="ECO:0000256" key="5">
    <source>
        <dbReference type="ARBA" id="ARBA00022741"/>
    </source>
</evidence>
<dbReference type="EC" id="2.7.13.3" evidence="2"/>
<dbReference type="PANTHER" id="PTHR24421:SF10">
    <property type="entry name" value="NITRATE_NITRITE SENSOR PROTEIN NARQ"/>
    <property type="match status" value="1"/>
</dbReference>
<keyword evidence="10" id="KW-0812">Transmembrane</keyword>
<dbReference type="Gene3D" id="3.30.565.10">
    <property type="entry name" value="Histidine kinase-like ATPase, C-terminal domain"/>
    <property type="match status" value="1"/>
</dbReference>
<keyword evidence="10" id="KW-1133">Transmembrane helix</keyword>
<proteinExistence type="predicted"/>